<dbReference type="STRING" id="1423746.FD27_GL000861"/>
<dbReference type="Proteomes" id="UP000051445">
    <property type="component" value="Unassembled WGS sequence"/>
</dbReference>
<sequence length="93" mass="11258">MLKEIPFHGKKVNIYKLSHKYKISAPEIRFRYEHGCRENNLVIKHINEESPYSFVVYNHTKMTIKELLAHYPHLNTLTIRERYTHRKNLVKPL</sequence>
<gene>
    <name evidence="1" type="ORF">FD27_GL000861</name>
</gene>
<protein>
    <submittedName>
        <fullName evidence="1">Uncharacterized protein</fullName>
    </submittedName>
</protein>
<dbReference type="AlphaFoldDB" id="A0A0R1P3D3"/>
<proteinExistence type="predicted"/>
<evidence type="ECO:0000313" key="1">
    <source>
        <dbReference type="EMBL" id="KRL27111.1"/>
    </source>
</evidence>
<accession>A0A0R1P3D3</accession>
<organism evidence="1 2">
    <name type="scientific">Limosilactobacillus frumenti DSM 13145</name>
    <dbReference type="NCBI Taxonomy" id="1423746"/>
    <lineage>
        <taxon>Bacteria</taxon>
        <taxon>Bacillati</taxon>
        <taxon>Bacillota</taxon>
        <taxon>Bacilli</taxon>
        <taxon>Lactobacillales</taxon>
        <taxon>Lactobacillaceae</taxon>
        <taxon>Limosilactobacillus</taxon>
    </lineage>
</organism>
<comment type="caution">
    <text evidence="1">The sequence shown here is derived from an EMBL/GenBank/DDBJ whole genome shotgun (WGS) entry which is preliminary data.</text>
</comment>
<dbReference type="EMBL" id="AZER01000016">
    <property type="protein sequence ID" value="KRL27111.1"/>
    <property type="molecule type" value="Genomic_DNA"/>
</dbReference>
<dbReference type="PATRIC" id="fig|1423746.3.peg.870"/>
<dbReference type="RefSeq" id="WP_057750691.1">
    <property type="nucleotide sequence ID" value="NZ_AZER01000016.1"/>
</dbReference>
<dbReference type="OrthoDB" id="2302010at2"/>
<name>A0A0R1P3D3_9LACO</name>
<evidence type="ECO:0000313" key="2">
    <source>
        <dbReference type="Proteomes" id="UP000051445"/>
    </source>
</evidence>
<keyword evidence="2" id="KW-1185">Reference proteome</keyword>
<reference evidence="1 2" key="1">
    <citation type="journal article" date="2015" name="Genome Announc.">
        <title>Expanding the biotechnology potential of lactobacilli through comparative genomics of 213 strains and associated genera.</title>
        <authorList>
            <person name="Sun Z."/>
            <person name="Harris H.M."/>
            <person name="McCann A."/>
            <person name="Guo C."/>
            <person name="Argimon S."/>
            <person name="Zhang W."/>
            <person name="Yang X."/>
            <person name="Jeffery I.B."/>
            <person name="Cooney J.C."/>
            <person name="Kagawa T.F."/>
            <person name="Liu W."/>
            <person name="Song Y."/>
            <person name="Salvetti E."/>
            <person name="Wrobel A."/>
            <person name="Rasinkangas P."/>
            <person name="Parkhill J."/>
            <person name="Rea M.C."/>
            <person name="O'Sullivan O."/>
            <person name="Ritari J."/>
            <person name="Douillard F.P."/>
            <person name="Paul Ross R."/>
            <person name="Yang R."/>
            <person name="Briner A.E."/>
            <person name="Felis G.E."/>
            <person name="de Vos W.M."/>
            <person name="Barrangou R."/>
            <person name="Klaenhammer T.R."/>
            <person name="Caufield P.W."/>
            <person name="Cui Y."/>
            <person name="Zhang H."/>
            <person name="O'Toole P.W."/>
        </authorList>
    </citation>
    <scope>NUCLEOTIDE SEQUENCE [LARGE SCALE GENOMIC DNA]</scope>
    <source>
        <strain evidence="1 2">DSM 13145</strain>
    </source>
</reference>